<evidence type="ECO:0000256" key="1">
    <source>
        <dbReference type="ARBA" id="ARBA00022692"/>
    </source>
</evidence>
<dbReference type="Proteomes" id="UP000298588">
    <property type="component" value="Chromosome"/>
</dbReference>
<evidence type="ECO:0000256" key="4">
    <source>
        <dbReference type="SAM" id="MobiDB-lite"/>
    </source>
</evidence>
<accession>A0A4D7QIN8</accession>
<dbReference type="PROSITE" id="PS50850">
    <property type="entry name" value="MFS"/>
    <property type="match status" value="1"/>
</dbReference>
<feature type="transmembrane region" description="Helical" evidence="5">
    <location>
        <begin position="209"/>
        <end position="228"/>
    </location>
</feature>
<dbReference type="KEGG" id="paqt:E8L99_05630"/>
<feature type="transmembrane region" description="Helical" evidence="5">
    <location>
        <begin position="443"/>
        <end position="466"/>
    </location>
</feature>
<feature type="transmembrane region" description="Helical" evidence="5">
    <location>
        <begin position="351"/>
        <end position="374"/>
    </location>
</feature>
<feature type="transmembrane region" description="Helical" evidence="5">
    <location>
        <begin position="288"/>
        <end position="307"/>
    </location>
</feature>
<evidence type="ECO:0000256" key="2">
    <source>
        <dbReference type="ARBA" id="ARBA00022989"/>
    </source>
</evidence>
<dbReference type="PANTHER" id="PTHR11360:SF290">
    <property type="entry name" value="MONOCARBOXYLATE MFS PERMEASE"/>
    <property type="match status" value="1"/>
</dbReference>
<evidence type="ECO:0000256" key="5">
    <source>
        <dbReference type="SAM" id="Phobius"/>
    </source>
</evidence>
<dbReference type="InterPro" id="IPR011701">
    <property type="entry name" value="MFS"/>
</dbReference>
<feature type="transmembrane region" description="Helical" evidence="5">
    <location>
        <begin position="172"/>
        <end position="197"/>
    </location>
</feature>
<feature type="transmembrane region" description="Helical" evidence="5">
    <location>
        <begin position="146"/>
        <end position="166"/>
    </location>
</feature>
<dbReference type="AlphaFoldDB" id="A0A4D7QIN8"/>
<feature type="region of interest" description="Disordered" evidence="4">
    <location>
        <begin position="1"/>
        <end position="26"/>
    </location>
</feature>
<keyword evidence="2 5" id="KW-1133">Transmembrane helix</keyword>
<feature type="transmembrane region" description="Helical" evidence="5">
    <location>
        <begin position="240"/>
        <end position="260"/>
    </location>
</feature>
<evidence type="ECO:0000313" key="8">
    <source>
        <dbReference type="Proteomes" id="UP000298588"/>
    </source>
</evidence>
<keyword evidence="3 5" id="KW-0472">Membrane</keyword>
<reference evidence="7 8" key="1">
    <citation type="submission" date="2019-04" db="EMBL/GenBank/DDBJ databases">
        <title>Phreatobacter aquaticus sp. nov.</title>
        <authorList>
            <person name="Choi A."/>
            <person name="Baek K."/>
        </authorList>
    </citation>
    <scope>NUCLEOTIDE SEQUENCE [LARGE SCALE GENOMIC DNA]</scope>
    <source>
        <strain evidence="7 8">NMCR1094</strain>
    </source>
</reference>
<feature type="transmembrane region" description="Helical" evidence="5">
    <location>
        <begin position="86"/>
        <end position="110"/>
    </location>
</feature>
<dbReference type="OrthoDB" id="9796632at2"/>
<keyword evidence="1 5" id="KW-0812">Transmembrane</keyword>
<dbReference type="PANTHER" id="PTHR11360">
    <property type="entry name" value="MONOCARBOXYLATE TRANSPORTER"/>
    <property type="match status" value="1"/>
</dbReference>
<feature type="transmembrane region" description="Helical" evidence="5">
    <location>
        <begin position="380"/>
        <end position="402"/>
    </location>
</feature>
<feature type="transmembrane region" description="Helical" evidence="5">
    <location>
        <begin position="122"/>
        <end position="139"/>
    </location>
</feature>
<proteinExistence type="predicted"/>
<dbReference type="Pfam" id="PF07690">
    <property type="entry name" value="MFS_1"/>
    <property type="match status" value="1"/>
</dbReference>
<evidence type="ECO:0000313" key="7">
    <source>
        <dbReference type="EMBL" id="QCK85294.1"/>
    </source>
</evidence>
<dbReference type="InterPro" id="IPR020846">
    <property type="entry name" value="MFS_dom"/>
</dbReference>
<evidence type="ECO:0000259" key="6">
    <source>
        <dbReference type="PROSITE" id="PS50850"/>
    </source>
</evidence>
<dbReference type="InterPro" id="IPR036259">
    <property type="entry name" value="MFS_trans_sf"/>
</dbReference>
<evidence type="ECO:0000256" key="3">
    <source>
        <dbReference type="ARBA" id="ARBA00023136"/>
    </source>
</evidence>
<dbReference type="EMBL" id="CP039865">
    <property type="protein sequence ID" value="QCK85294.1"/>
    <property type="molecule type" value="Genomic_DNA"/>
</dbReference>
<dbReference type="GO" id="GO:0022857">
    <property type="term" value="F:transmembrane transporter activity"/>
    <property type="evidence" value="ECO:0007669"/>
    <property type="project" value="InterPro"/>
</dbReference>
<feature type="transmembrane region" description="Helical" evidence="5">
    <location>
        <begin position="319"/>
        <end position="339"/>
    </location>
</feature>
<protein>
    <submittedName>
        <fullName evidence="7">MFS transporter</fullName>
    </submittedName>
</protein>
<dbReference type="SUPFAM" id="SSF103473">
    <property type="entry name" value="MFS general substrate transporter"/>
    <property type="match status" value="1"/>
</dbReference>
<organism evidence="7 8">
    <name type="scientific">Phreatobacter aquaticus</name>
    <dbReference type="NCBI Taxonomy" id="2570229"/>
    <lineage>
        <taxon>Bacteria</taxon>
        <taxon>Pseudomonadati</taxon>
        <taxon>Pseudomonadota</taxon>
        <taxon>Alphaproteobacteria</taxon>
        <taxon>Hyphomicrobiales</taxon>
        <taxon>Phreatobacteraceae</taxon>
        <taxon>Phreatobacter</taxon>
    </lineage>
</organism>
<sequence>MTSGCVAAADRRGQQSTASPAPPPFHVKRLARSTRIRRSAHLPRRHRRECYCRRPCSREAEPVTFLSPAGQAEASDIDGRAAWIRLGIAIALGTIGGVGMWSVVVVLPAVQADFGVARGDASLPYTFAMIGLAIGGVALGRLTDRFGIMLPAIGGGLMLALGYVIAGLAPNIWVFAIAHGLFIGMLGSAAVFGPLMAHVSLWFNKRRGIAVAICACGNYIAGAIWPQVVRVLLDAYGWRVTHLIIAVIVVVTMTPLALMLRRKPPAEPAAVPGAPISRHGGSLGLSPNALMVLLAVAGVACCVAMAMPQVHIVAYCADLGYGVARGSEMLSLMLGFGIISRVGTGFIADRIGGLAALLLSSALQGVALLLFLTSDALTPLYIFSILFGLFQGGIVPCYAIVVREYFSPGEAATRVGVVLMSTLLGMALGGWLSGVIYDLTRSYQAAFMNGIAWNLVNLTVMGWLLMRRERLARA</sequence>
<dbReference type="InterPro" id="IPR050327">
    <property type="entry name" value="Proton-linked_MCT"/>
</dbReference>
<feature type="transmembrane region" description="Helical" evidence="5">
    <location>
        <begin position="414"/>
        <end position="437"/>
    </location>
</feature>
<dbReference type="Gene3D" id="1.20.1250.20">
    <property type="entry name" value="MFS general substrate transporter like domains"/>
    <property type="match status" value="2"/>
</dbReference>
<keyword evidence="8" id="KW-1185">Reference proteome</keyword>
<feature type="domain" description="Major facilitator superfamily (MFS) profile" evidence="6">
    <location>
        <begin position="85"/>
        <end position="469"/>
    </location>
</feature>
<gene>
    <name evidence="7" type="ORF">E8L99_05630</name>
</gene>
<dbReference type="CDD" id="cd17355">
    <property type="entry name" value="MFS_YcxA_like"/>
    <property type="match status" value="1"/>
</dbReference>
<name>A0A4D7QIN8_9HYPH</name>